<keyword evidence="2" id="KW-0732">Signal</keyword>
<proteinExistence type="predicted"/>
<name>A0ABR1HMD8_9HYPO</name>
<feature type="region of interest" description="Disordered" evidence="1">
    <location>
        <begin position="38"/>
        <end position="186"/>
    </location>
</feature>
<feature type="compositionally biased region" description="Basic and acidic residues" evidence="1">
    <location>
        <begin position="40"/>
        <end position="53"/>
    </location>
</feature>
<feature type="compositionally biased region" description="Low complexity" evidence="1">
    <location>
        <begin position="114"/>
        <end position="147"/>
    </location>
</feature>
<keyword evidence="4" id="KW-1185">Reference proteome</keyword>
<gene>
    <name evidence="3" type="ORF">QQZ08_009529</name>
</gene>
<evidence type="ECO:0000313" key="4">
    <source>
        <dbReference type="Proteomes" id="UP001498421"/>
    </source>
</evidence>
<evidence type="ECO:0000313" key="3">
    <source>
        <dbReference type="EMBL" id="KAK7422307.1"/>
    </source>
</evidence>
<comment type="caution">
    <text evidence="3">The sequence shown here is derived from an EMBL/GenBank/DDBJ whole genome shotgun (WGS) entry which is preliminary data.</text>
</comment>
<feature type="chain" id="PRO_5045518781" evidence="2">
    <location>
        <begin position="28"/>
        <end position="217"/>
    </location>
</feature>
<evidence type="ECO:0000256" key="2">
    <source>
        <dbReference type="SAM" id="SignalP"/>
    </source>
</evidence>
<accession>A0ABR1HMD8</accession>
<reference evidence="3 4" key="1">
    <citation type="journal article" date="2025" name="Microbiol. Resour. Announc.">
        <title>Draft genome sequences for Neonectria magnoliae and Neonectria punicea, canker pathogens of Liriodendron tulipifera and Acer saccharum in West Virginia.</title>
        <authorList>
            <person name="Petronek H.M."/>
            <person name="Kasson M.T."/>
            <person name="Metheny A.M."/>
            <person name="Stauder C.M."/>
            <person name="Lovett B."/>
            <person name="Lynch S.C."/>
            <person name="Garnas J.R."/>
            <person name="Kasson L.R."/>
            <person name="Stajich J.E."/>
        </authorList>
    </citation>
    <scope>NUCLEOTIDE SEQUENCE [LARGE SCALE GENOMIC DNA]</scope>
    <source>
        <strain evidence="3 4">NRRL 64651</strain>
    </source>
</reference>
<dbReference type="Proteomes" id="UP001498421">
    <property type="component" value="Unassembled WGS sequence"/>
</dbReference>
<sequence length="217" mass="22843">MRALALPSVGFLSIVVLLVCLSGITAAHDAPVLHSRNRVVRKDDGSDAHHPDRGDEEPTDYGYGPPPPYYTGQSTTSTESGYEQPPPESTSKSRNTKSESQESTVTEKMSDMDTSSVVTSASTDNSAASATSEAEIETTAETAFSSAKGGGATRSATLSSNESSVTSTGSISVATSGATASGSETGSEHNERIFFLDYVFSAEFHIWYINSPTFFIS</sequence>
<dbReference type="EMBL" id="JAZAVK010000110">
    <property type="protein sequence ID" value="KAK7422307.1"/>
    <property type="molecule type" value="Genomic_DNA"/>
</dbReference>
<feature type="compositionally biased region" description="Low complexity" evidence="1">
    <location>
        <begin position="155"/>
        <end position="185"/>
    </location>
</feature>
<evidence type="ECO:0000256" key="1">
    <source>
        <dbReference type="SAM" id="MobiDB-lite"/>
    </source>
</evidence>
<protein>
    <submittedName>
        <fullName evidence="3">Uncharacterized protein</fullName>
    </submittedName>
</protein>
<feature type="signal peptide" evidence="2">
    <location>
        <begin position="1"/>
        <end position="27"/>
    </location>
</feature>
<organism evidence="3 4">
    <name type="scientific">Neonectria magnoliae</name>
    <dbReference type="NCBI Taxonomy" id="2732573"/>
    <lineage>
        <taxon>Eukaryota</taxon>
        <taxon>Fungi</taxon>
        <taxon>Dikarya</taxon>
        <taxon>Ascomycota</taxon>
        <taxon>Pezizomycotina</taxon>
        <taxon>Sordariomycetes</taxon>
        <taxon>Hypocreomycetidae</taxon>
        <taxon>Hypocreales</taxon>
        <taxon>Nectriaceae</taxon>
        <taxon>Neonectria</taxon>
    </lineage>
</organism>